<protein>
    <submittedName>
        <fullName evidence="2">Uncharacterized protein</fullName>
    </submittedName>
</protein>
<gene>
    <name evidence="2" type="ORF">A6770_14765</name>
</gene>
<comment type="caution">
    <text evidence="2">The sequence shown here is derived from an EMBL/GenBank/DDBJ whole genome shotgun (WGS) entry which is preliminary data.</text>
</comment>
<accession>A0A367RNX5</accession>
<evidence type="ECO:0000256" key="1">
    <source>
        <dbReference type="SAM" id="MobiDB-lite"/>
    </source>
</evidence>
<organism evidence="2 3">
    <name type="scientific">Nostoc minutum NIES-26</name>
    <dbReference type="NCBI Taxonomy" id="1844469"/>
    <lineage>
        <taxon>Bacteria</taxon>
        <taxon>Bacillati</taxon>
        <taxon>Cyanobacteriota</taxon>
        <taxon>Cyanophyceae</taxon>
        <taxon>Nostocales</taxon>
        <taxon>Nostocaceae</taxon>
        <taxon>Nostoc</taxon>
    </lineage>
</organism>
<dbReference type="EMBL" id="LXQD01000120">
    <property type="protein sequence ID" value="RCJ37383.1"/>
    <property type="molecule type" value="Genomic_DNA"/>
</dbReference>
<dbReference type="AlphaFoldDB" id="A0A367RNX5"/>
<evidence type="ECO:0000313" key="3">
    <source>
        <dbReference type="Proteomes" id="UP000252107"/>
    </source>
</evidence>
<dbReference type="Proteomes" id="UP000252107">
    <property type="component" value="Unassembled WGS sequence"/>
</dbReference>
<reference evidence="2" key="1">
    <citation type="submission" date="2016-04" db="EMBL/GenBank/DDBJ databases">
        <authorList>
            <person name="Tabuchi Yagui T.R."/>
        </authorList>
    </citation>
    <scope>NUCLEOTIDE SEQUENCE [LARGE SCALE GENOMIC DNA]</scope>
    <source>
        <strain evidence="2">NIES-26</strain>
    </source>
</reference>
<sequence>MGKPQDRSGSPWEKTRASLRYRNRRKPLRVRQFLHLGKPQDRTASPPRLRPPHRTQRQLLQAGKPVQGTGSTFRKIQNWYEGM</sequence>
<feature type="compositionally biased region" description="Basic residues" evidence="1">
    <location>
        <begin position="17"/>
        <end position="29"/>
    </location>
</feature>
<feature type="region of interest" description="Disordered" evidence="1">
    <location>
        <begin position="1"/>
        <end position="83"/>
    </location>
</feature>
<keyword evidence="3" id="KW-1185">Reference proteome</keyword>
<name>A0A367RNX5_9NOSO</name>
<proteinExistence type="predicted"/>
<evidence type="ECO:0000313" key="2">
    <source>
        <dbReference type="EMBL" id="RCJ37383.1"/>
    </source>
</evidence>